<dbReference type="PANTHER" id="PTHR34220:SF7">
    <property type="entry name" value="SENSOR HISTIDINE KINASE YPDA"/>
    <property type="match status" value="1"/>
</dbReference>
<name>A0A2V5K6A5_9BACL</name>
<dbReference type="AlphaFoldDB" id="A0A2V5K6A5"/>
<dbReference type="Pfam" id="PF02743">
    <property type="entry name" value="dCache_1"/>
    <property type="match status" value="1"/>
</dbReference>
<keyword evidence="8" id="KW-0547">Nucleotide-binding</keyword>
<evidence type="ECO:0000256" key="11">
    <source>
        <dbReference type="ARBA" id="ARBA00022989"/>
    </source>
</evidence>
<dbReference type="CDD" id="cd06225">
    <property type="entry name" value="HAMP"/>
    <property type="match status" value="1"/>
</dbReference>
<comment type="caution">
    <text evidence="18">The sequence shown here is derived from an EMBL/GenBank/DDBJ whole genome shotgun (WGS) entry which is preliminary data.</text>
</comment>
<comment type="subcellular location">
    <subcellularLocation>
        <location evidence="2">Cell membrane</location>
        <topology evidence="2">Multi-pass membrane protein</topology>
    </subcellularLocation>
</comment>
<evidence type="ECO:0000256" key="12">
    <source>
        <dbReference type="ARBA" id="ARBA00023012"/>
    </source>
</evidence>
<evidence type="ECO:0000256" key="3">
    <source>
        <dbReference type="ARBA" id="ARBA00012438"/>
    </source>
</evidence>
<dbReference type="PROSITE" id="PS50885">
    <property type="entry name" value="HAMP"/>
    <property type="match status" value="1"/>
</dbReference>
<dbReference type="Proteomes" id="UP000247476">
    <property type="component" value="Unassembled WGS sequence"/>
</dbReference>
<dbReference type="Gene3D" id="3.30.565.10">
    <property type="entry name" value="Histidine kinase-like ATPase, C-terminal domain"/>
    <property type="match status" value="1"/>
</dbReference>
<evidence type="ECO:0000256" key="9">
    <source>
        <dbReference type="ARBA" id="ARBA00022777"/>
    </source>
</evidence>
<feature type="domain" description="HAMP" evidence="17">
    <location>
        <begin position="312"/>
        <end position="364"/>
    </location>
</feature>
<dbReference type="Gene3D" id="3.30.450.20">
    <property type="entry name" value="PAS domain"/>
    <property type="match status" value="1"/>
</dbReference>
<feature type="transmembrane region" description="Helical" evidence="15">
    <location>
        <begin position="9"/>
        <end position="28"/>
    </location>
</feature>
<keyword evidence="4" id="KW-1003">Cell membrane</keyword>
<dbReference type="InterPro" id="IPR050640">
    <property type="entry name" value="Bact_2-comp_sensor_kinase"/>
</dbReference>
<dbReference type="SUPFAM" id="SSF158472">
    <property type="entry name" value="HAMP domain-like"/>
    <property type="match status" value="1"/>
</dbReference>
<dbReference type="CDD" id="cd18774">
    <property type="entry name" value="PDC2_HK_sensor"/>
    <property type="match status" value="1"/>
</dbReference>
<evidence type="ECO:0000256" key="5">
    <source>
        <dbReference type="ARBA" id="ARBA00022553"/>
    </source>
</evidence>
<accession>A0A2V5K6A5</accession>
<keyword evidence="9 18" id="KW-0418">Kinase</keyword>
<dbReference type="GO" id="GO:0005524">
    <property type="term" value="F:ATP binding"/>
    <property type="evidence" value="ECO:0007669"/>
    <property type="project" value="UniProtKB-KW"/>
</dbReference>
<feature type="domain" description="Histidine kinase" evidence="16">
    <location>
        <begin position="416"/>
        <end position="603"/>
    </location>
</feature>
<feature type="region of interest" description="Disordered" evidence="14">
    <location>
        <begin position="606"/>
        <end position="631"/>
    </location>
</feature>
<dbReference type="GO" id="GO:0000155">
    <property type="term" value="F:phosphorelay sensor kinase activity"/>
    <property type="evidence" value="ECO:0007669"/>
    <property type="project" value="InterPro"/>
</dbReference>
<gene>
    <name evidence="18" type="ORF">DLM86_12665</name>
</gene>
<dbReference type="SUPFAM" id="SSF55874">
    <property type="entry name" value="ATPase domain of HSP90 chaperone/DNA topoisomerase II/histidine kinase"/>
    <property type="match status" value="1"/>
</dbReference>
<reference evidence="18 19" key="1">
    <citation type="submission" date="2018-05" db="EMBL/GenBank/DDBJ databases">
        <title>Paenibacillus flagellatus sp. nov., isolated from selenium mineral soil.</title>
        <authorList>
            <person name="Dai X."/>
        </authorList>
    </citation>
    <scope>NUCLEOTIDE SEQUENCE [LARGE SCALE GENOMIC DNA]</scope>
    <source>
        <strain evidence="18 19">DXL2</strain>
    </source>
</reference>
<dbReference type="Pfam" id="PF02518">
    <property type="entry name" value="HATPase_c"/>
    <property type="match status" value="1"/>
</dbReference>
<dbReference type="Gene3D" id="6.10.340.10">
    <property type="match status" value="1"/>
</dbReference>
<keyword evidence="6" id="KW-0808">Transferase</keyword>
<comment type="catalytic activity">
    <reaction evidence="1">
        <text>ATP + protein L-histidine = ADP + protein N-phospho-L-histidine.</text>
        <dbReference type="EC" id="2.7.13.3"/>
    </reaction>
</comment>
<dbReference type="InterPro" id="IPR033479">
    <property type="entry name" value="dCache_1"/>
</dbReference>
<dbReference type="EMBL" id="QJVJ01000005">
    <property type="protein sequence ID" value="PYI54322.1"/>
    <property type="molecule type" value="Genomic_DNA"/>
</dbReference>
<evidence type="ECO:0000256" key="14">
    <source>
        <dbReference type="SAM" id="MobiDB-lite"/>
    </source>
</evidence>
<evidence type="ECO:0000256" key="2">
    <source>
        <dbReference type="ARBA" id="ARBA00004651"/>
    </source>
</evidence>
<organism evidence="18 19">
    <name type="scientific">Paenibacillus flagellatus</name>
    <dbReference type="NCBI Taxonomy" id="2211139"/>
    <lineage>
        <taxon>Bacteria</taxon>
        <taxon>Bacillati</taxon>
        <taxon>Bacillota</taxon>
        <taxon>Bacilli</taxon>
        <taxon>Bacillales</taxon>
        <taxon>Paenibacillaceae</taxon>
        <taxon>Paenibacillus</taxon>
    </lineage>
</organism>
<evidence type="ECO:0000313" key="19">
    <source>
        <dbReference type="Proteomes" id="UP000247476"/>
    </source>
</evidence>
<evidence type="ECO:0000256" key="7">
    <source>
        <dbReference type="ARBA" id="ARBA00022692"/>
    </source>
</evidence>
<evidence type="ECO:0000256" key="4">
    <source>
        <dbReference type="ARBA" id="ARBA00022475"/>
    </source>
</evidence>
<proteinExistence type="predicted"/>
<dbReference type="Pfam" id="PF06580">
    <property type="entry name" value="His_kinase"/>
    <property type="match status" value="1"/>
</dbReference>
<dbReference type="InterPro" id="IPR036890">
    <property type="entry name" value="HATPase_C_sf"/>
</dbReference>
<keyword evidence="13 15" id="KW-0472">Membrane</keyword>
<dbReference type="InterPro" id="IPR010559">
    <property type="entry name" value="Sig_transdc_His_kin_internal"/>
</dbReference>
<evidence type="ECO:0000256" key="15">
    <source>
        <dbReference type="SAM" id="Phobius"/>
    </source>
</evidence>
<keyword evidence="19" id="KW-1185">Reference proteome</keyword>
<dbReference type="OrthoDB" id="9776552at2"/>
<keyword evidence="10" id="KW-0067">ATP-binding</keyword>
<evidence type="ECO:0000259" key="17">
    <source>
        <dbReference type="PROSITE" id="PS50885"/>
    </source>
</evidence>
<dbReference type="EC" id="2.7.13.3" evidence="3"/>
<dbReference type="PANTHER" id="PTHR34220">
    <property type="entry name" value="SENSOR HISTIDINE KINASE YPDA"/>
    <property type="match status" value="1"/>
</dbReference>
<dbReference type="Pfam" id="PF00672">
    <property type="entry name" value="HAMP"/>
    <property type="match status" value="1"/>
</dbReference>
<feature type="compositionally biased region" description="Basic and acidic residues" evidence="14">
    <location>
        <begin position="608"/>
        <end position="623"/>
    </location>
</feature>
<dbReference type="InterPro" id="IPR004358">
    <property type="entry name" value="Sig_transdc_His_kin-like_C"/>
</dbReference>
<evidence type="ECO:0000256" key="13">
    <source>
        <dbReference type="ARBA" id="ARBA00023136"/>
    </source>
</evidence>
<dbReference type="PRINTS" id="PR00344">
    <property type="entry name" value="BCTRLSENSOR"/>
</dbReference>
<evidence type="ECO:0000313" key="18">
    <source>
        <dbReference type="EMBL" id="PYI54322.1"/>
    </source>
</evidence>
<protein>
    <recommendedName>
        <fullName evidence="3">histidine kinase</fullName>
        <ecNumber evidence="3">2.7.13.3</ecNumber>
    </recommendedName>
</protein>
<dbReference type="SMART" id="SM00304">
    <property type="entry name" value="HAMP"/>
    <property type="match status" value="1"/>
</dbReference>
<evidence type="ECO:0000256" key="8">
    <source>
        <dbReference type="ARBA" id="ARBA00022741"/>
    </source>
</evidence>
<evidence type="ECO:0000256" key="1">
    <source>
        <dbReference type="ARBA" id="ARBA00000085"/>
    </source>
</evidence>
<keyword evidence="12" id="KW-0902">Two-component regulatory system</keyword>
<dbReference type="GO" id="GO:0005886">
    <property type="term" value="C:plasma membrane"/>
    <property type="evidence" value="ECO:0007669"/>
    <property type="project" value="UniProtKB-SubCell"/>
</dbReference>
<keyword evidence="7 15" id="KW-0812">Transmembrane</keyword>
<dbReference type="InterPro" id="IPR003660">
    <property type="entry name" value="HAMP_dom"/>
</dbReference>
<dbReference type="SMART" id="SM00387">
    <property type="entry name" value="HATPase_c"/>
    <property type="match status" value="1"/>
</dbReference>
<dbReference type="RefSeq" id="WP_110840381.1">
    <property type="nucleotide sequence ID" value="NZ_QJVJ01000005.1"/>
</dbReference>
<dbReference type="PROSITE" id="PS50109">
    <property type="entry name" value="HIS_KIN"/>
    <property type="match status" value="1"/>
</dbReference>
<sequence>MRSLSKRLFVYFLVVIVMSLTTVGVFAYTQSSRALDRQSERYISQIMSSAVYQSDLYLKTYERASESLLTDLDLKRFLDINPTDSFAYYQYYDALQKRLFPTVFILHPQTHLIYLIGEHGRAVADDNSNQAYTPNFRPADMYRELLERTPENGAIAIFKGSIKPDQADRVITLARRVRGVQSYSPNGVLAIEFREQDLARIWQPLDIGEQGFFFIVDDKGGLIFRPSEPHDELDGSLVRNVLAAGSGSFVGKLDGENRLFVTRKSDYSSWSIVVSVPVRELRGPIATIRTTTLVVGLATLVAAIFVALRFGRSIVKPIQVLKDGMRRTEKGNWVRLDVPERLDEIGGLILSYNRMVTRLSELIEQVYEAELKQQGTLLDLQETRLERQRAEFQALQMQINPHFLYNTLETIKCYAVVQDSREITEMVEAMAFMLRYSIQTNLEEITVANELKHVLRYMTILRHRLGRDFDIDVAVPPGLLLEKMVRLTLQPIVENVFQHAFPNGIEDRHTIRIDARREEERFLVIVEDNGAGMTPERLAALRGKLGQNRLAESDAGSIYHRGGIGLMNVHRRIQLVFGEQYGMTVESELGRGTRIVLTMPGIRNKLSIADRHQQRPNSERPNPERSNPQSE</sequence>
<evidence type="ECO:0000256" key="6">
    <source>
        <dbReference type="ARBA" id="ARBA00022679"/>
    </source>
</evidence>
<evidence type="ECO:0000256" key="10">
    <source>
        <dbReference type="ARBA" id="ARBA00022840"/>
    </source>
</evidence>
<dbReference type="InterPro" id="IPR005467">
    <property type="entry name" value="His_kinase_dom"/>
</dbReference>
<keyword evidence="5" id="KW-0597">Phosphoprotein</keyword>
<dbReference type="InterPro" id="IPR003594">
    <property type="entry name" value="HATPase_dom"/>
</dbReference>
<keyword evidence="11 15" id="KW-1133">Transmembrane helix</keyword>
<evidence type="ECO:0000259" key="16">
    <source>
        <dbReference type="PROSITE" id="PS50109"/>
    </source>
</evidence>